<accession>A0A0W0GBK3</accession>
<feature type="region of interest" description="Disordered" evidence="1">
    <location>
        <begin position="1"/>
        <end position="31"/>
    </location>
</feature>
<comment type="caution">
    <text evidence="2">The sequence shown here is derived from an EMBL/GenBank/DDBJ whole genome shotgun (WGS) entry which is preliminary data.</text>
</comment>
<evidence type="ECO:0000256" key="1">
    <source>
        <dbReference type="SAM" id="MobiDB-lite"/>
    </source>
</evidence>
<reference evidence="2 3" key="1">
    <citation type="submission" date="2015-12" db="EMBL/GenBank/DDBJ databases">
        <title>Draft genome sequence of Moniliophthora roreri, the causal agent of frosty pod rot of cacao.</title>
        <authorList>
            <person name="Aime M.C."/>
            <person name="Diaz-Valderrama J.R."/>
            <person name="Kijpornyongpan T."/>
            <person name="Phillips-Mora W."/>
        </authorList>
    </citation>
    <scope>NUCLEOTIDE SEQUENCE [LARGE SCALE GENOMIC DNA]</scope>
    <source>
        <strain evidence="2 3">MCA 2952</strain>
    </source>
</reference>
<dbReference type="EMBL" id="LATX01000563">
    <property type="protein sequence ID" value="KTB45907.1"/>
    <property type="molecule type" value="Genomic_DNA"/>
</dbReference>
<evidence type="ECO:0000313" key="3">
    <source>
        <dbReference type="Proteomes" id="UP000054988"/>
    </source>
</evidence>
<proteinExistence type="predicted"/>
<evidence type="ECO:0008006" key="4">
    <source>
        <dbReference type="Google" id="ProtNLM"/>
    </source>
</evidence>
<gene>
    <name evidence="2" type="ORF">WG66_1516</name>
</gene>
<sequence length="77" mass="9072">MSGILVQKRKMQAKTKEYKSSLLEREAQPTDTKPKDLVHVLTWEEFLEDFHKAFKPVNQGTDAHLKIKSLRQKQETY</sequence>
<protein>
    <recommendedName>
        <fullName evidence="4">Retrotransposon gag domain-containing protein</fullName>
    </recommendedName>
</protein>
<dbReference type="Proteomes" id="UP000054988">
    <property type="component" value="Unassembled WGS sequence"/>
</dbReference>
<evidence type="ECO:0000313" key="2">
    <source>
        <dbReference type="EMBL" id="KTB45907.1"/>
    </source>
</evidence>
<dbReference type="AlphaFoldDB" id="A0A0W0GBK3"/>
<organism evidence="2 3">
    <name type="scientific">Moniliophthora roreri</name>
    <name type="common">Frosty pod rot fungus</name>
    <name type="synonym">Monilia roreri</name>
    <dbReference type="NCBI Taxonomy" id="221103"/>
    <lineage>
        <taxon>Eukaryota</taxon>
        <taxon>Fungi</taxon>
        <taxon>Dikarya</taxon>
        <taxon>Basidiomycota</taxon>
        <taxon>Agaricomycotina</taxon>
        <taxon>Agaricomycetes</taxon>
        <taxon>Agaricomycetidae</taxon>
        <taxon>Agaricales</taxon>
        <taxon>Marasmiineae</taxon>
        <taxon>Marasmiaceae</taxon>
        <taxon>Moniliophthora</taxon>
    </lineage>
</organism>
<feature type="compositionally biased region" description="Basic and acidic residues" evidence="1">
    <location>
        <begin position="14"/>
        <end position="31"/>
    </location>
</feature>
<name>A0A0W0GBK3_MONRR</name>